<protein>
    <submittedName>
        <fullName evidence="2">Uncharacterized protein</fullName>
    </submittedName>
</protein>
<evidence type="ECO:0000313" key="2">
    <source>
        <dbReference type="WBParaSite" id="JU765_v2.g16632.t1"/>
    </source>
</evidence>
<organism evidence="1 2">
    <name type="scientific">Panagrolaimus sp. JU765</name>
    <dbReference type="NCBI Taxonomy" id="591449"/>
    <lineage>
        <taxon>Eukaryota</taxon>
        <taxon>Metazoa</taxon>
        <taxon>Ecdysozoa</taxon>
        <taxon>Nematoda</taxon>
        <taxon>Chromadorea</taxon>
        <taxon>Rhabditida</taxon>
        <taxon>Tylenchina</taxon>
        <taxon>Panagrolaimomorpha</taxon>
        <taxon>Panagrolaimoidea</taxon>
        <taxon>Panagrolaimidae</taxon>
        <taxon>Panagrolaimus</taxon>
    </lineage>
</organism>
<sequence>MDLFFLRADEFLLHYNCSFYNVDVIPLQRRQHFAIGVSLIVLFVIFEMMYIPSLLVMRTKNFYQQSCYKLMYFMGQMDVICLFISGFCTGYFSIMGYVYCSSPTLIYFLGLAANSLWVVQADTGMMLAFNRCLEMYDPDINAIFFKGIRSYFWIAISITHSACLFLFTKPVAFSALYCSWFFNPHVGYFEDYMTTVCCGSFNLAKQNQLKVFSTATLSTQFTTLPLL</sequence>
<proteinExistence type="predicted"/>
<accession>A0AC34QII9</accession>
<dbReference type="Proteomes" id="UP000887576">
    <property type="component" value="Unplaced"/>
</dbReference>
<reference evidence="2" key="1">
    <citation type="submission" date="2022-11" db="UniProtKB">
        <authorList>
            <consortium name="WormBaseParasite"/>
        </authorList>
    </citation>
    <scope>IDENTIFICATION</scope>
</reference>
<dbReference type="WBParaSite" id="JU765_v2.g16632.t1">
    <property type="protein sequence ID" value="JU765_v2.g16632.t1"/>
    <property type="gene ID" value="JU765_v2.g16632"/>
</dbReference>
<evidence type="ECO:0000313" key="1">
    <source>
        <dbReference type="Proteomes" id="UP000887576"/>
    </source>
</evidence>
<name>A0AC34QII9_9BILA</name>